<comment type="function">
    <text evidence="5">Involved in the formation of 2-(5''-phosphoribosyl)-3'-dephosphocoenzyme-A, the prosthetic group of the acyl-carrier protein of the malonate decarboxylase.</text>
</comment>
<keyword evidence="6" id="KW-0328">Glycosyltransferase</keyword>
<evidence type="ECO:0000256" key="2">
    <source>
        <dbReference type="ARBA" id="ARBA00022679"/>
    </source>
</evidence>
<evidence type="ECO:0000313" key="7">
    <source>
        <dbReference type="Proteomes" id="UP000325811"/>
    </source>
</evidence>
<evidence type="ECO:0000256" key="3">
    <source>
        <dbReference type="ARBA" id="ARBA00022741"/>
    </source>
</evidence>
<dbReference type="Gene3D" id="1.10.4200.10">
    <property type="entry name" value="Triphosphoribosyl-dephospho-CoA protein"/>
    <property type="match status" value="2"/>
</dbReference>
<dbReference type="AlphaFoldDB" id="A0A5Q4ZJZ9"/>
<dbReference type="GO" id="GO:0016757">
    <property type="term" value="F:glycosyltransferase activity"/>
    <property type="evidence" value="ECO:0007669"/>
    <property type="project" value="UniProtKB-KW"/>
</dbReference>
<accession>A0A5Q4ZJZ9</accession>
<keyword evidence="3 5" id="KW-0547">Nucleotide-binding</keyword>
<dbReference type="EMBL" id="LR699554">
    <property type="protein sequence ID" value="VVD32501.1"/>
    <property type="molecule type" value="Genomic_DNA"/>
</dbReference>
<comment type="catalytic activity">
    <reaction evidence="1 5">
        <text>3'-dephospho-CoA + ATP = 2'-(5''-triphospho-alpha-D-ribosyl)-3'-dephospho-CoA + adenine</text>
        <dbReference type="Rhea" id="RHEA:15117"/>
        <dbReference type="ChEBI" id="CHEBI:16708"/>
        <dbReference type="ChEBI" id="CHEBI:30616"/>
        <dbReference type="ChEBI" id="CHEBI:57328"/>
        <dbReference type="ChEBI" id="CHEBI:61378"/>
        <dbReference type="EC" id="2.4.2.52"/>
    </reaction>
</comment>
<dbReference type="NCBIfam" id="TIGR03132">
    <property type="entry name" value="malonate_mdcB"/>
    <property type="match status" value="1"/>
</dbReference>
<evidence type="ECO:0000256" key="1">
    <source>
        <dbReference type="ARBA" id="ARBA00001210"/>
    </source>
</evidence>
<dbReference type="PANTHER" id="PTHR30201:SF2">
    <property type="entry name" value="2-(5''-TRIPHOSPHORIBOSYL)-3'-DEPHOSPHOCOENZYME-A SYNTHASE"/>
    <property type="match status" value="1"/>
</dbReference>
<dbReference type="HAMAP" id="MF_01883">
    <property type="entry name" value="MdcB"/>
    <property type="match status" value="1"/>
</dbReference>
<dbReference type="InterPro" id="IPR002736">
    <property type="entry name" value="CitG"/>
</dbReference>
<evidence type="ECO:0000256" key="4">
    <source>
        <dbReference type="ARBA" id="ARBA00022840"/>
    </source>
</evidence>
<dbReference type="EC" id="2.4.2.52" evidence="5"/>
<sequence length="360" mass="37127">MAPAVLSARLCARDEAPAPRANAARAPAVDSPFEFGGTVGLAGVAEVGEAAGVAECANGADISHEAARAARLAPTLSDTQLARYAITALIDEAQLTPKPALVDRRGSGAHRDLDLDTMLRSAHALEPTFATLARAARRRGEPSALLRTELAQIGRAGELDMLHATGGTNAHRGAIWIVGLLVAGASLPAGAVRPNASRICTGAAQIACFPDRFAAPSDSHGERARQRYHVGGARREAQDGFPHVIEVGLPALLAARERGIGENAARLDTLLSIMAKLDDTCLLHRAGLPGLHAGQHGAQRVLDAGGSSTPAGLEALAALERNLLTLNASPGGAADLLAATLFLDMLAHHDANGSPDTWNI</sequence>
<dbReference type="GO" id="GO:0005524">
    <property type="term" value="F:ATP binding"/>
    <property type="evidence" value="ECO:0007669"/>
    <property type="project" value="UniProtKB-KW"/>
</dbReference>
<comment type="similarity">
    <text evidence="5">Belongs to the CitG/MdcB family.</text>
</comment>
<dbReference type="GO" id="GO:0046917">
    <property type="term" value="F:triphosphoribosyl-dephospho-CoA synthase activity"/>
    <property type="evidence" value="ECO:0007669"/>
    <property type="project" value="UniProtKB-UniRule"/>
</dbReference>
<dbReference type="NCBIfam" id="NF002315">
    <property type="entry name" value="PRK01237.1"/>
    <property type="match status" value="1"/>
</dbReference>
<evidence type="ECO:0000256" key="5">
    <source>
        <dbReference type="HAMAP-Rule" id="MF_01883"/>
    </source>
</evidence>
<keyword evidence="7" id="KW-1185">Reference proteome</keyword>
<dbReference type="InterPro" id="IPR017555">
    <property type="entry name" value="TriPribosyl-deP-CoA_syn"/>
</dbReference>
<dbReference type="RefSeq" id="WP_232064329.1">
    <property type="nucleotide sequence ID" value="NZ_LR699554.1"/>
</dbReference>
<dbReference type="KEGG" id="pdio:PDMSB3_1210.1"/>
<organism evidence="6 7">
    <name type="scientific">Paraburkholderia dioscoreae</name>
    <dbReference type="NCBI Taxonomy" id="2604047"/>
    <lineage>
        <taxon>Bacteria</taxon>
        <taxon>Pseudomonadati</taxon>
        <taxon>Pseudomonadota</taxon>
        <taxon>Betaproteobacteria</taxon>
        <taxon>Burkholderiales</taxon>
        <taxon>Burkholderiaceae</taxon>
        <taxon>Paraburkholderia</taxon>
    </lineage>
</organism>
<proteinExistence type="inferred from homology"/>
<dbReference type="Pfam" id="PF01874">
    <property type="entry name" value="CitG"/>
    <property type="match status" value="1"/>
</dbReference>
<name>A0A5Q4ZJZ9_9BURK</name>
<keyword evidence="2 5" id="KW-0808">Transferase</keyword>
<dbReference type="GO" id="GO:0051191">
    <property type="term" value="P:prosthetic group biosynthetic process"/>
    <property type="evidence" value="ECO:0007669"/>
    <property type="project" value="TreeGrafter"/>
</dbReference>
<protein>
    <recommendedName>
        <fullName evidence="5">Probable 2-(5''-triphosphoribosyl)-3'-dephosphocoenzyme-A synthase</fullName>
        <shortName evidence="5">2-(5''-triphosphoribosyl)-3'-dephospho-CoA synthase</shortName>
        <ecNumber evidence="5">2.4.2.52</ecNumber>
    </recommendedName>
</protein>
<gene>
    <name evidence="5 6" type="primary">mdcB</name>
    <name evidence="6" type="ORF">PDMSB3_1210</name>
</gene>
<reference evidence="6 7" key="1">
    <citation type="submission" date="2019-08" db="EMBL/GenBank/DDBJ databases">
        <authorList>
            <person name="Herpell B J."/>
        </authorList>
    </citation>
    <scope>NUCLEOTIDE SEQUENCE [LARGE SCALE GENOMIC DNA]</scope>
    <source>
        <strain evidence="7">Msb3</strain>
    </source>
</reference>
<evidence type="ECO:0000313" key="6">
    <source>
        <dbReference type="EMBL" id="VVD32501.1"/>
    </source>
</evidence>
<dbReference type="PANTHER" id="PTHR30201">
    <property type="entry name" value="TRIPHOSPHORIBOSYL-DEPHOSPHO-COA SYNTHASE"/>
    <property type="match status" value="1"/>
</dbReference>
<keyword evidence="4 5" id="KW-0067">ATP-binding</keyword>
<dbReference type="Proteomes" id="UP000325811">
    <property type="component" value="Chromosome II"/>
</dbReference>